<dbReference type="InterPro" id="IPR011650">
    <property type="entry name" value="Peptidase_M20_dimer"/>
</dbReference>
<proteinExistence type="predicted"/>
<evidence type="ECO:0000313" key="5">
    <source>
        <dbReference type="Proteomes" id="UP000075737"/>
    </source>
</evidence>
<keyword evidence="1 4" id="KW-0378">Hydrolase</keyword>
<reference evidence="4 5" key="1">
    <citation type="submission" date="2015-12" db="EMBL/GenBank/DDBJ databases">
        <title>Draft genome of Thermovenabulum gondwanense isolated from a red thermophilic microbial mat colonisisng an outflow channel of a bore well.</title>
        <authorList>
            <person name="Patel B.K."/>
        </authorList>
    </citation>
    <scope>NUCLEOTIDE SEQUENCE [LARGE SCALE GENOMIC DNA]</scope>
    <source>
        <strain evidence="4 5">R270</strain>
    </source>
</reference>
<dbReference type="SUPFAM" id="SSF55031">
    <property type="entry name" value="Bacterial exopeptidase dimerisation domain"/>
    <property type="match status" value="1"/>
</dbReference>
<dbReference type="GO" id="GO:0046872">
    <property type="term" value="F:metal ion binding"/>
    <property type="evidence" value="ECO:0007669"/>
    <property type="project" value="UniProtKB-KW"/>
</dbReference>
<dbReference type="Pfam" id="PF07687">
    <property type="entry name" value="M20_dimer"/>
    <property type="match status" value="1"/>
</dbReference>
<dbReference type="PIRSF" id="PIRSF005962">
    <property type="entry name" value="Pept_M20D_amidohydro"/>
    <property type="match status" value="1"/>
</dbReference>
<sequence>MYINELINKNIEEIIKIRREIHQYPELGYEEYRTSAMVAEKLSAMGLTVKTGVAGTGVVADLCGSKEGKSVLLRADMDALPVKEETGLPFASKVDGKMHACGHDIHTAILLGTARVLSDLKNRFNGFIRFVFQPAEECSPVGGAKKMIDEGILENPKMDYAFALHVWPLLPVGKIGLKSGPISAQSDRIFINILGKSGHAATPHLTYDSITAAGHVIISLQTMISRRINPLDNVVLSLGKIWGGDRYNVICDKVEIEGTVRILSDNKGLNIEDLIRDTVSHAAKICGAQGYVDYIKGYPMTINDEKLTAWAENTLRNLCGRDSVVKINPDLGGEDFSFISQKIPSLYLKLGTSSDKTGVYPLHNSKVVFDEECIPFGISVLSNLVLELLKEGSNH</sequence>
<dbReference type="PANTHER" id="PTHR11014">
    <property type="entry name" value="PEPTIDASE M20 FAMILY MEMBER"/>
    <property type="match status" value="1"/>
</dbReference>
<evidence type="ECO:0000256" key="2">
    <source>
        <dbReference type="PIRSR" id="PIRSR005962-1"/>
    </source>
</evidence>
<name>A0A162MLL8_9FIRM</name>
<dbReference type="InterPro" id="IPR017439">
    <property type="entry name" value="Amidohydrolase"/>
</dbReference>
<feature type="domain" description="Peptidase M20 dimerisation" evidence="3">
    <location>
        <begin position="191"/>
        <end position="283"/>
    </location>
</feature>
<comment type="cofactor">
    <cofactor evidence="2">
        <name>Mn(2+)</name>
        <dbReference type="ChEBI" id="CHEBI:29035"/>
    </cofactor>
    <text evidence="2">The Mn(2+) ion enhances activity.</text>
</comment>
<dbReference type="NCBIfam" id="TIGR01891">
    <property type="entry name" value="amidohydrolases"/>
    <property type="match status" value="1"/>
</dbReference>
<dbReference type="Gene3D" id="3.30.70.360">
    <property type="match status" value="1"/>
</dbReference>
<keyword evidence="2" id="KW-0464">Manganese</keyword>
<feature type="binding site" evidence="2">
    <location>
        <position position="363"/>
    </location>
    <ligand>
        <name>Mn(2+)</name>
        <dbReference type="ChEBI" id="CHEBI:29035"/>
        <label>2</label>
    </ligand>
</feature>
<dbReference type="EC" id="3.-.-.-" evidence="4"/>
<dbReference type="GO" id="GO:0019877">
    <property type="term" value="P:diaminopimelate biosynthetic process"/>
    <property type="evidence" value="ECO:0007669"/>
    <property type="project" value="UniProtKB-ARBA"/>
</dbReference>
<dbReference type="GO" id="GO:0050118">
    <property type="term" value="F:N-acetyldiaminopimelate deacetylase activity"/>
    <property type="evidence" value="ECO:0007669"/>
    <property type="project" value="UniProtKB-ARBA"/>
</dbReference>
<dbReference type="InterPro" id="IPR002933">
    <property type="entry name" value="Peptidase_M20"/>
</dbReference>
<dbReference type="Pfam" id="PF01546">
    <property type="entry name" value="Peptidase_M20"/>
    <property type="match status" value="1"/>
</dbReference>
<dbReference type="EMBL" id="LOHZ01000027">
    <property type="protein sequence ID" value="KYO66576.1"/>
    <property type="molecule type" value="Genomic_DNA"/>
</dbReference>
<dbReference type="SUPFAM" id="SSF53187">
    <property type="entry name" value="Zn-dependent exopeptidases"/>
    <property type="match status" value="1"/>
</dbReference>
<dbReference type="AlphaFoldDB" id="A0A162MLL8"/>
<dbReference type="Gene3D" id="3.40.630.10">
    <property type="entry name" value="Zn peptidases"/>
    <property type="match status" value="1"/>
</dbReference>
<feature type="binding site" evidence="2">
    <location>
        <position position="103"/>
    </location>
    <ligand>
        <name>Mn(2+)</name>
        <dbReference type="ChEBI" id="CHEBI:29035"/>
        <label>2</label>
    </ligand>
</feature>
<gene>
    <name evidence="4" type="primary">yxeP_2</name>
    <name evidence="4" type="ORF">ATZ99_12040</name>
</gene>
<feature type="binding site" evidence="2">
    <location>
        <position position="165"/>
    </location>
    <ligand>
        <name>Mn(2+)</name>
        <dbReference type="ChEBI" id="CHEBI:29035"/>
        <label>2</label>
    </ligand>
</feature>
<accession>A0A162MLL8</accession>
<feature type="binding site" evidence="2">
    <location>
        <position position="101"/>
    </location>
    <ligand>
        <name>Mn(2+)</name>
        <dbReference type="ChEBI" id="CHEBI:29035"/>
        <label>2</label>
    </ligand>
</feature>
<dbReference type="STRING" id="520767.ATZ99_12040"/>
<dbReference type="RefSeq" id="WP_068748326.1">
    <property type="nucleotide sequence ID" value="NZ_LOHZ01000027.1"/>
</dbReference>
<evidence type="ECO:0000259" key="3">
    <source>
        <dbReference type="Pfam" id="PF07687"/>
    </source>
</evidence>
<organism evidence="4 5">
    <name type="scientific">Thermovenabulum gondwanense</name>
    <dbReference type="NCBI Taxonomy" id="520767"/>
    <lineage>
        <taxon>Bacteria</taxon>
        <taxon>Bacillati</taxon>
        <taxon>Bacillota</taxon>
        <taxon>Clostridia</taxon>
        <taxon>Thermosediminibacterales</taxon>
        <taxon>Thermosediminibacteraceae</taxon>
        <taxon>Thermovenabulum</taxon>
    </lineage>
</organism>
<dbReference type="InterPro" id="IPR036264">
    <property type="entry name" value="Bact_exopeptidase_dim_dom"/>
</dbReference>
<keyword evidence="2" id="KW-0479">Metal-binding</keyword>
<protein>
    <submittedName>
        <fullName evidence="4">Putative hydrolase YxeP</fullName>
        <ecNumber evidence="4">3.-.-.-</ecNumber>
    </submittedName>
</protein>
<evidence type="ECO:0000313" key="4">
    <source>
        <dbReference type="EMBL" id="KYO66576.1"/>
    </source>
</evidence>
<dbReference type="CDD" id="cd03886">
    <property type="entry name" value="M20_Acy1"/>
    <property type="match status" value="1"/>
</dbReference>
<feature type="binding site" evidence="2">
    <location>
        <position position="137"/>
    </location>
    <ligand>
        <name>Mn(2+)</name>
        <dbReference type="ChEBI" id="CHEBI:29035"/>
        <label>2</label>
    </ligand>
</feature>
<dbReference type="PANTHER" id="PTHR11014:SF63">
    <property type="entry name" value="METALLOPEPTIDASE, PUTATIVE (AFU_ORTHOLOGUE AFUA_6G09600)-RELATED"/>
    <property type="match status" value="1"/>
</dbReference>
<keyword evidence="5" id="KW-1185">Reference proteome</keyword>
<dbReference type="OrthoDB" id="9776731at2"/>
<dbReference type="FunFam" id="3.30.70.360:FF:000001">
    <property type="entry name" value="N-acetyldiaminopimelate deacetylase"/>
    <property type="match status" value="1"/>
</dbReference>
<dbReference type="Proteomes" id="UP000075737">
    <property type="component" value="Unassembled WGS sequence"/>
</dbReference>
<evidence type="ECO:0000256" key="1">
    <source>
        <dbReference type="ARBA" id="ARBA00022801"/>
    </source>
</evidence>
<comment type="caution">
    <text evidence="4">The sequence shown here is derived from an EMBL/GenBank/DDBJ whole genome shotgun (WGS) entry which is preliminary data.</text>
</comment>